<gene>
    <name evidence="1" type="ORF">S03H2_61037</name>
</gene>
<proteinExistence type="predicted"/>
<dbReference type="Gene3D" id="1.20.5.340">
    <property type="match status" value="1"/>
</dbReference>
<name>X1IDD4_9ZZZZ</name>
<dbReference type="AlphaFoldDB" id="X1IDD4"/>
<dbReference type="EMBL" id="BARU01039376">
    <property type="protein sequence ID" value="GAH80421.1"/>
    <property type="molecule type" value="Genomic_DNA"/>
</dbReference>
<reference evidence="1" key="1">
    <citation type="journal article" date="2014" name="Front. Microbiol.">
        <title>High frequency of phylogenetically diverse reductive dehalogenase-homologous genes in deep subseafloor sedimentary metagenomes.</title>
        <authorList>
            <person name="Kawai M."/>
            <person name="Futagami T."/>
            <person name="Toyoda A."/>
            <person name="Takaki Y."/>
            <person name="Nishi S."/>
            <person name="Hori S."/>
            <person name="Arai W."/>
            <person name="Tsubouchi T."/>
            <person name="Morono Y."/>
            <person name="Uchiyama I."/>
            <person name="Ito T."/>
            <person name="Fujiyama A."/>
            <person name="Inagaki F."/>
            <person name="Takami H."/>
        </authorList>
    </citation>
    <scope>NUCLEOTIDE SEQUENCE</scope>
    <source>
        <strain evidence="1">Expedition CK06-06</strain>
    </source>
</reference>
<feature type="non-terminal residue" evidence="1">
    <location>
        <position position="1"/>
    </location>
</feature>
<evidence type="ECO:0000313" key="1">
    <source>
        <dbReference type="EMBL" id="GAH80421.1"/>
    </source>
</evidence>
<accession>X1IDD4</accession>
<comment type="caution">
    <text evidence="1">The sequence shown here is derived from an EMBL/GenBank/DDBJ whole genome shotgun (WGS) entry which is preliminary data.</text>
</comment>
<protein>
    <submittedName>
        <fullName evidence="1">Uncharacterized protein</fullName>
    </submittedName>
</protein>
<sequence length="194" mass="21137">RQRELELLTGELNSTVQQSSVRITALEGDIGKRDGSIEELRATVAQRDGAVKEHLDKIGGLETTVAQRDATIGQLDHDLTETKKALRVTSESEEYLLATIGELKKRGFDVPPTALPIVNGRVVRVDLVHGVAVVDKGKDAGVKPNTRFTVYDGSQYVARLVIHDVQPTNSVGIIRLVADGQEVREGHKVTTEIP</sequence>
<organism evidence="1">
    <name type="scientific">marine sediment metagenome</name>
    <dbReference type="NCBI Taxonomy" id="412755"/>
    <lineage>
        <taxon>unclassified sequences</taxon>
        <taxon>metagenomes</taxon>
        <taxon>ecological metagenomes</taxon>
    </lineage>
</organism>